<dbReference type="PANTHER" id="PTHR22726">
    <property type="entry name" value="METALLOENDOPEPTIDASE OMA1"/>
    <property type="match status" value="1"/>
</dbReference>
<dbReference type="GeneID" id="94346982"/>
<dbReference type="InterPro" id="IPR051156">
    <property type="entry name" value="Mito/Outer_Membr_Metalloprot"/>
</dbReference>
<evidence type="ECO:0000256" key="6">
    <source>
        <dbReference type="RuleBase" id="RU003983"/>
    </source>
</evidence>
<keyword evidence="2" id="KW-0479">Metal-binding</keyword>
<sequence>MSRAVVRVGCMIEQKSNAPFMKWTSHVIESEEPNAFCLPGGKVFVHSGLFKILSNEDTLAAVMFHEASHGLAPYEVTNWFDLDEAVYGMLKLVFPDYGQISDLIVKLAVDLPLLAS</sequence>
<dbReference type="GO" id="GO:0016020">
    <property type="term" value="C:membrane"/>
    <property type="evidence" value="ECO:0007669"/>
    <property type="project" value="TreeGrafter"/>
</dbReference>
<evidence type="ECO:0000313" key="8">
    <source>
        <dbReference type="EMBL" id="TDH73680.1"/>
    </source>
</evidence>
<dbReference type="GO" id="GO:0051603">
    <property type="term" value="P:proteolysis involved in protein catabolic process"/>
    <property type="evidence" value="ECO:0007669"/>
    <property type="project" value="TreeGrafter"/>
</dbReference>
<accession>A0A976IKV6</accession>
<dbReference type="GO" id="GO:0004222">
    <property type="term" value="F:metalloendopeptidase activity"/>
    <property type="evidence" value="ECO:0007669"/>
    <property type="project" value="InterPro"/>
</dbReference>
<feature type="domain" description="Peptidase M48" evidence="7">
    <location>
        <begin position="12"/>
        <end position="71"/>
    </location>
</feature>
<comment type="similarity">
    <text evidence="6">Belongs to the peptidase M48 family.</text>
</comment>
<dbReference type="PANTHER" id="PTHR22726:SF1">
    <property type="entry name" value="METALLOENDOPEPTIDASE OMA1, MITOCHONDRIAL"/>
    <property type="match status" value="1"/>
</dbReference>
<dbReference type="Pfam" id="PF01435">
    <property type="entry name" value="Peptidase_M48"/>
    <property type="match status" value="1"/>
</dbReference>
<keyword evidence="1 6" id="KW-0645">Protease</keyword>
<dbReference type="OrthoDB" id="7464992at2759"/>
<keyword evidence="9" id="KW-1185">Reference proteome</keyword>
<evidence type="ECO:0000256" key="1">
    <source>
        <dbReference type="ARBA" id="ARBA00022670"/>
    </source>
</evidence>
<dbReference type="GO" id="GO:0046872">
    <property type="term" value="F:metal ion binding"/>
    <property type="evidence" value="ECO:0007669"/>
    <property type="project" value="UniProtKB-KW"/>
</dbReference>
<keyword evidence="4 6" id="KW-0862">Zinc</keyword>
<reference evidence="8 9" key="1">
    <citation type="journal article" date="2021" name="Genome Biol.">
        <title>AFLAP: assembly-free linkage analysis pipeline using k-mers from genome sequencing data.</title>
        <authorList>
            <person name="Fletcher K."/>
            <person name="Zhang L."/>
            <person name="Gil J."/>
            <person name="Han R."/>
            <person name="Cavanaugh K."/>
            <person name="Michelmore R."/>
        </authorList>
    </citation>
    <scope>NUCLEOTIDE SEQUENCE [LARGE SCALE GENOMIC DNA]</scope>
    <source>
        <strain evidence="8 9">SF5</strain>
    </source>
</reference>
<keyword evidence="5 6" id="KW-0482">Metalloprotease</keyword>
<dbReference type="Proteomes" id="UP000294530">
    <property type="component" value="Unassembled WGS sequence"/>
</dbReference>
<dbReference type="EMBL" id="SHOA02000001">
    <property type="protein sequence ID" value="TDH73680.1"/>
    <property type="molecule type" value="Genomic_DNA"/>
</dbReference>
<proteinExistence type="inferred from homology"/>
<evidence type="ECO:0000256" key="5">
    <source>
        <dbReference type="ARBA" id="ARBA00023049"/>
    </source>
</evidence>
<evidence type="ECO:0000256" key="4">
    <source>
        <dbReference type="ARBA" id="ARBA00022833"/>
    </source>
</evidence>
<dbReference type="KEGG" id="blac:94346982"/>
<protein>
    <recommendedName>
        <fullName evidence="7">Peptidase M48 domain-containing protein</fullName>
    </recommendedName>
</protein>
<gene>
    <name evidence="8" type="ORF">CCR75_003214</name>
</gene>
<dbReference type="Gene3D" id="3.30.2010.10">
    <property type="entry name" value="Metalloproteases ('zincins'), catalytic domain"/>
    <property type="match status" value="1"/>
</dbReference>
<evidence type="ECO:0000313" key="9">
    <source>
        <dbReference type="Proteomes" id="UP000294530"/>
    </source>
</evidence>
<evidence type="ECO:0000256" key="3">
    <source>
        <dbReference type="ARBA" id="ARBA00022801"/>
    </source>
</evidence>
<comment type="cofactor">
    <cofactor evidence="6">
        <name>Zn(2+)</name>
        <dbReference type="ChEBI" id="CHEBI:29105"/>
    </cofactor>
    <text evidence="6">Binds 1 zinc ion per subunit.</text>
</comment>
<organism evidence="8 9">
    <name type="scientific">Bremia lactucae</name>
    <name type="common">Lettuce downy mildew</name>
    <dbReference type="NCBI Taxonomy" id="4779"/>
    <lineage>
        <taxon>Eukaryota</taxon>
        <taxon>Sar</taxon>
        <taxon>Stramenopiles</taxon>
        <taxon>Oomycota</taxon>
        <taxon>Peronosporomycetes</taxon>
        <taxon>Peronosporales</taxon>
        <taxon>Peronosporaceae</taxon>
        <taxon>Bremia</taxon>
    </lineage>
</organism>
<evidence type="ECO:0000259" key="7">
    <source>
        <dbReference type="Pfam" id="PF01435"/>
    </source>
</evidence>
<name>A0A976IKV6_BRELC</name>
<comment type="caution">
    <text evidence="8">The sequence shown here is derived from an EMBL/GenBank/DDBJ whole genome shotgun (WGS) entry which is preliminary data.</text>
</comment>
<evidence type="ECO:0000256" key="2">
    <source>
        <dbReference type="ARBA" id="ARBA00022723"/>
    </source>
</evidence>
<dbReference type="AlphaFoldDB" id="A0A976IKV6"/>
<dbReference type="RefSeq" id="XP_067823178.1">
    <property type="nucleotide sequence ID" value="XM_067961311.1"/>
</dbReference>
<keyword evidence="3 6" id="KW-0378">Hydrolase</keyword>
<dbReference type="InterPro" id="IPR001915">
    <property type="entry name" value="Peptidase_M48"/>
</dbReference>